<evidence type="ECO:0000256" key="9">
    <source>
        <dbReference type="ARBA" id="ARBA00030325"/>
    </source>
</evidence>
<dbReference type="PANTHER" id="PTHR43416">
    <property type="entry name" value="DIHYDROLIPOYLLYSINE-RESIDUE SUCCINYLTRANSFERASE COMPONENT OF 2-OXOGLUTARATE DEHYDROGENASE COMPLEX, MITOCHONDRIAL-RELATED"/>
    <property type="match status" value="1"/>
</dbReference>
<sequence length="305" mass="32781">MSVTRFPAERRHTLYHCDEIRAAAPVFLDTEVDMSRVQEHRAEARRDGRRYSVVSYVLRASGSVLARHPEANAAIRGRLRPKVARYATVGGKVTLDKTLGGRRVVLSSVVPGLEQASLDDVQKHVDRLRDGDPASMPEFEAVRKLHRLPVPVGRALFRLATRSFASRPELRGTVAVTSLGHRAVDGFHSVGGTTVTLGLGRIVDRPVVRDGAVVVAPVMRLCLAFDHRVIDGAEAADVLSELKDFLEAYAPEAAPETADAGETGAGETGGETAVADRSAEEPVAQEQTVHEAVDVRDPASPAPGP</sequence>
<dbReference type="PANTHER" id="PTHR43416:SF8">
    <property type="entry name" value="LIPOAMIDE ACYLTRANSFERASE COMPONENT OF BRANCHED-CHAIN ALPHA-KETO ACID DEHYDROGENASE COMPLEX"/>
    <property type="match status" value="1"/>
</dbReference>
<evidence type="ECO:0000256" key="5">
    <source>
        <dbReference type="ARBA" id="ARBA00019511"/>
    </source>
</evidence>
<evidence type="ECO:0000256" key="8">
    <source>
        <dbReference type="ARBA" id="ARBA00023315"/>
    </source>
</evidence>
<keyword evidence="14" id="KW-1185">Reference proteome</keyword>
<evidence type="ECO:0000259" key="12">
    <source>
        <dbReference type="Pfam" id="PF00198"/>
    </source>
</evidence>
<keyword evidence="6" id="KW-0816">Tricarboxylic acid cycle</keyword>
<feature type="compositionally biased region" description="Basic and acidic residues" evidence="11">
    <location>
        <begin position="288"/>
        <end position="297"/>
    </location>
</feature>
<evidence type="ECO:0000256" key="10">
    <source>
        <dbReference type="ARBA" id="ARBA00052761"/>
    </source>
</evidence>
<dbReference type="SUPFAM" id="SSF52777">
    <property type="entry name" value="CoA-dependent acyltransferases"/>
    <property type="match status" value="1"/>
</dbReference>
<evidence type="ECO:0000256" key="3">
    <source>
        <dbReference type="ARBA" id="ARBA00005145"/>
    </source>
</evidence>
<evidence type="ECO:0000256" key="2">
    <source>
        <dbReference type="ARBA" id="ARBA00004052"/>
    </source>
</evidence>
<accession>A0ABN2Y010</accession>
<comment type="cofactor">
    <cofactor evidence="1">
        <name>(R)-lipoate</name>
        <dbReference type="ChEBI" id="CHEBI:83088"/>
    </cofactor>
</comment>
<comment type="caution">
    <text evidence="13">The sequence shown here is derived from an EMBL/GenBank/DDBJ whole genome shotgun (WGS) entry which is preliminary data.</text>
</comment>
<gene>
    <name evidence="13" type="ORF">GCM10009802_19810</name>
</gene>
<dbReference type="Gene3D" id="3.30.559.10">
    <property type="entry name" value="Chloramphenicol acetyltransferase-like domain"/>
    <property type="match status" value="1"/>
</dbReference>
<organism evidence="13 14">
    <name type="scientific">Streptomyces synnematoformans</name>
    <dbReference type="NCBI Taxonomy" id="415721"/>
    <lineage>
        <taxon>Bacteria</taxon>
        <taxon>Bacillati</taxon>
        <taxon>Actinomycetota</taxon>
        <taxon>Actinomycetes</taxon>
        <taxon>Kitasatosporales</taxon>
        <taxon>Streptomycetaceae</taxon>
        <taxon>Streptomyces</taxon>
    </lineage>
</organism>
<comment type="function">
    <text evidence="2">E2 component of the 2-oxoglutarate dehydrogenase (OGDH) complex which catalyzes the second step in the conversion of 2-oxoglutarate to succinyl-CoA and CO(2).</text>
</comment>
<evidence type="ECO:0000256" key="4">
    <source>
        <dbReference type="ARBA" id="ARBA00012945"/>
    </source>
</evidence>
<feature type="region of interest" description="Disordered" evidence="11">
    <location>
        <begin position="253"/>
        <end position="305"/>
    </location>
</feature>
<proteinExistence type="predicted"/>
<evidence type="ECO:0000256" key="7">
    <source>
        <dbReference type="ARBA" id="ARBA00022679"/>
    </source>
</evidence>
<feature type="domain" description="2-oxoacid dehydrogenase acyltransferase catalytic" evidence="12">
    <location>
        <begin position="172"/>
        <end position="249"/>
    </location>
</feature>
<dbReference type="InterPro" id="IPR001078">
    <property type="entry name" value="2-oxoacid_DH_actylTfrase"/>
</dbReference>
<dbReference type="RefSeq" id="WP_344289429.1">
    <property type="nucleotide sequence ID" value="NZ_BAAAPF010000040.1"/>
</dbReference>
<evidence type="ECO:0000256" key="11">
    <source>
        <dbReference type="SAM" id="MobiDB-lite"/>
    </source>
</evidence>
<feature type="compositionally biased region" description="Low complexity" evidence="11">
    <location>
        <begin position="253"/>
        <end position="262"/>
    </location>
</feature>
<comment type="pathway">
    <text evidence="3">Amino-acid degradation; L-lysine degradation via saccharopine pathway; glutaryl-CoA from L-lysine: step 6/6.</text>
</comment>
<dbReference type="InterPro" id="IPR023213">
    <property type="entry name" value="CAT-like_dom_sf"/>
</dbReference>
<dbReference type="EMBL" id="BAAAPF010000040">
    <property type="protein sequence ID" value="GAA2118264.1"/>
    <property type="molecule type" value="Genomic_DNA"/>
</dbReference>
<dbReference type="EC" id="2.3.1.61" evidence="4"/>
<dbReference type="Pfam" id="PF00198">
    <property type="entry name" value="2-oxoacid_dh"/>
    <property type="match status" value="1"/>
</dbReference>
<evidence type="ECO:0000313" key="13">
    <source>
        <dbReference type="EMBL" id="GAA2118264.1"/>
    </source>
</evidence>
<reference evidence="13 14" key="1">
    <citation type="journal article" date="2019" name="Int. J. Syst. Evol. Microbiol.">
        <title>The Global Catalogue of Microorganisms (GCM) 10K type strain sequencing project: providing services to taxonomists for standard genome sequencing and annotation.</title>
        <authorList>
            <consortium name="The Broad Institute Genomics Platform"/>
            <consortium name="The Broad Institute Genome Sequencing Center for Infectious Disease"/>
            <person name="Wu L."/>
            <person name="Ma J."/>
        </authorList>
    </citation>
    <scope>NUCLEOTIDE SEQUENCE [LARGE SCALE GENOMIC DNA]</scope>
    <source>
        <strain evidence="13 14">JCM 15481</strain>
    </source>
</reference>
<dbReference type="Proteomes" id="UP001500443">
    <property type="component" value="Unassembled WGS sequence"/>
</dbReference>
<name>A0ABN2Y010_9ACTN</name>
<evidence type="ECO:0000256" key="6">
    <source>
        <dbReference type="ARBA" id="ARBA00022532"/>
    </source>
</evidence>
<comment type="catalytic activity">
    <reaction evidence="10">
        <text>N(6)-[(R)-dihydrolipoyl]-L-lysyl-[protein] + succinyl-CoA = N(6)-[(R)-S(8)-succinyldihydrolipoyl]-L-lysyl-[protein] + CoA</text>
        <dbReference type="Rhea" id="RHEA:15213"/>
        <dbReference type="Rhea" id="RHEA-COMP:10475"/>
        <dbReference type="Rhea" id="RHEA-COMP:20092"/>
        <dbReference type="ChEBI" id="CHEBI:57287"/>
        <dbReference type="ChEBI" id="CHEBI:57292"/>
        <dbReference type="ChEBI" id="CHEBI:83100"/>
        <dbReference type="ChEBI" id="CHEBI:83120"/>
        <dbReference type="EC" id="2.3.1.61"/>
    </reaction>
</comment>
<keyword evidence="8" id="KW-0012">Acyltransferase</keyword>
<evidence type="ECO:0000313" key="14">
    <source>
        <dbReference type="Proteomes" id="UP001500443"/>
    </source>
</evidence>
<keyword evidence="7" id="KW-0808">Transferase</keyword>
<dbReference type="InterPro" id="IPR050537">
    <property type="entry name" value="2-oxoacid_dehydrogenase"/>
</dbReference>
<evidence type="ECO:0000256" key="1">
    <source>
        <dbReference type="ARBA" id="ARBA00001938"/>
    </source>
</evidence>
<protein>
    <recommendedName>
        <fullName evidence="5">Dihydrolipoyllysine-residue succinyltransferase component of 2-oxoglutarate dehydrogenase complex</fullName>
        <ecNumber evidence="4">2.3.1.61</ecNumber>
    </recommendedName>
    <alternativeName>
        <fullName evidence="9">Dihydrolipoamide succinyltransferase component of 2-oxoglutarate dehydrogenase complex</fullName>
    </alternativeName>
</protein>